<comment type="similarity">
    <text evidence="1">Belongs to the polysaccharide synthase family.</text>
</comment>
<evidence type="ECO:0000256" key="2">
    <source>
        <dbReference type="SAM" id="Phobius"/>
    </source>
</evidence>
<evidence type="ECO:0000256" key="1">
    <source>
        <dbReference type="ARBA" id="ARBA00007430"/>
    </source>
</evidence>
<dbReference type="SUPFAM" id="SSF53335">
    <property type="entry name" value="S-adenosyl-L-methionine-dependent methyltransferases"/>
    <property type="match status" value="1"/>
</dbReference>
<keyword evidence="5" id="KW-1185">Reference proteome</keyword>
<reference evidence="4 5" key="1">
    <citation type="submission" date="2017-02" db="EMBL/GenBank/DDBJ databases">
        <authorList>
            <person name="Jeong S."/>
        </authorList>
    </citation>
    <scope>NUCLEOTIDE SEQUENCE [LARGE SCALE GENOMIC DNA]</scope>
    <source>
        <strain evidence="4 5">RMAR6-6</strain>
        <plasmid evidence="4 5">unnamed1</plasmid>
    </source>
</reference>
<evidence type="ECO:0000313" key="5">
    <source>
        <dbReference type="Proteomes" id="UP000188174"/>
    </source>
</evidence>
<dbReference type="PANTHER" id="PTHR43318">
    <property type="entry name" value="UDP-N-ACETYLGLUCOSAMINE 4,6-DEHYDRATASE"/>
    <property type="match status" value="1"/>
</dbReference>
<dbReference type="Gene3D" id="3.40.50.720">
    <property type="entry name" value="NAD(P)-binding Rossmann-like Domain"/>
    <property type="match status" value="2"/>
</dbReference>
<geneLocation type="plasmid" evidence="4 5">
    <name>unnamed1</name>
</geneLocation>
<dbReference type="EMBL" id="CP019631">
    <property type="protein sequence ID" value="AQQ07809.1"/>
    <property type="molecule type" value="Genomic_DNA"/>
</dbReference>
<feature type="transmembrane region" description="Helical" evidence="2">
    <location>
        <begin position="37"/>
        <end position="54"/>
    </location>
</feature>
<dbReference type="InterPro" id="IPR051203">
    <property type="entry name" value="Polysaccharide_Synthase-Rel"/>
</dbReference>
<keyword evidence="2" id="KW-0472">Membrane</keyword>
<dbReference type="InterPro" id="IPR036291">
    <property type="entry name" value="NAD(P)-bd_dom_sf"/>
</dbReference>
<keyword evidence="2" id="KW-1133">Transmembrane helix</keyword>
<feature type="domain" description="Polysaccharide biosynthesis protein CapD-like" evidence="3">
    <location>
        <begin position="257"/>
        <end position="540"/>
    </location>
</feature>
<proteinExistence type="inferred from homology"/>
<accession>A0ABM6IBA1</accession>
<organism evidence="4 5">
    <name type="scientific">Roseibium algicola</name>
    <dbReference type="NCBI Taxonomy" id="2857014"/>
    <lineage>
        <taxon>Bacteria</taxon>
        <taxon>Pseudomonadati</taxon>
        <taxon>Pseudomonadota</taxon>
        <taxon>Alphaproteobacteria</taxon>
        <taxon>Hyphomicrobiales</taxon>
        <taxon>Stappiaceae</taxon>
        <taxon>Roseibium</taxon>
    </lineage>
</organism>
<dbReference type="Pfam" id="PF02719">
    <property type="entry name" value="Polysacc_synt_2"/>
    <property type="match status" value="1"/>
</dbReference>
<dbReference type="Proteomes" id="UP000188174">
    <property type="component" value="Plasmid unnamed1"/>
</dbReference>
<evidence type="ECO:0000313" key="4">
    <source>
        <dbReference type="EMBL" id="AQQ07809.1"/>
    </source>
</evidence>
<gene>
    <name evidence="4" type="ORF">B0E33_28755</name>
</gene>
<protein>
    <recommendedName>
        <fullName evidence="3">Polysaccharide biosynthesis protein CapD-like domain-containing protein</fullName>
    </recommendedName>
</protein>
<dbReference type="InterPro" id="IPR003869">
    <property type="entry name" value="Polysac_CapD-like"/>
</dbReference>
<feature type="transmembrane region" description="Helical" evidence="2">
    <location>
        <begin position="108"/>
        <end position="126"/>
    </location>
</feature>
<feature type="transmembrane region" description="Helical" evidence="2">
    <location>
        <begin position="6"/>
        <end position="25"/>
    </location>
</feature>
<dbReference type="SUPFAM" id="SSF51735">
    <property type="entry name" value="NAD(P)-binding Rossmann-fold domains"/>
    <property type="match status" value="1"/>
</dbReference>
<keyword evidence="2" id="KW-0812">Transmembrane</keyword>
<name>A0ABM6IBA1_9HYPH</name>
<sequence length="638" mass="69690">MPAILPFAALACVCGLVIFPLAGFYRRDTRSTSLRDIVVLLKGALLTSVSLAILSRFNLVTATVPIPVVIVQFYLAVPALGALRVIARGRELTRQSRHLKEKEVDSRIPVLLVGTGASCDLFLRSLRNTGSRYLPVGIIDDARNTQGLYFHDVQIIGTLRDPENVIERLSQWNVLPQRLLLTEPTTHFDSDGIQKLTVWASGHGVTVSRLHGLEDLGSPDLGEGQNMRTVDPDDILDRPQKAVERSLLFEVFKGRRVLVTGAGGSIGSELTRQIASFHPAEIVIIDNCEFNAYSIDMDLSQHFPDVPRRMYVASIVDADRVNSIFRQHRPELVFNAAALKHVPIVELNPCEGVLTNVVGSRNVADAAREIGALAMVQISTDKAVNTTNVMGATKRVAEFYVQAQDRITNETEERTRFFSVRFGNVLGSSGSLIPLFQRQISNGGPITITDPKMERYFMTIREAVQLTLVSAASGLKFDTSQGEIFVLDMGKPVKIVDLAERMIRLAGLTPHQDIKINFIGMRPGEKLFEELFDKSEARADCGIPGVSAARPEGVPIARLRAMILKLELAARCQNGSLVNQLLRDLVPGYGTKTSCAVEPAKVGASAAWSGAKEMTVKLPIPPHAVLRPVGAPEVLSTG</sequence>
<dbReference type="PANTHER" id="PTHR43318:SF1">
    <property type="entry name" value="POLYSACCHARIDE BIOSYNTHESIS PROTEIN EPSC-RELATED"/>
    <property type="match status" value="1"/>
</dbReference>
<dbReference type="InterPro" id="IPR029063">
    <property type="entry name" value="SAM-dependent_MTases_sf"/>
</dbReference>
<keyword evidence="4" id="KW-0614">Plasmid</keyword>
<dbReference type="CDD" id="cd05237">
    <property type="entry name" value="UDP_invert_4-6DH_SDR_e"/>
    <property type="match status" value="1"/>
</dbReference>
<feature type="transmembrane region" description="Helical" evidence="2">
    <location>
        <begin position="66"/>
        <end position="87"/>
    </location>
</feature>
<evidence type="ECO:0000259" key="3">
    <source>
        <dbReference type="Pfam" id="PF02719"/>
    </source>
</evidence>